<reference evidence="2" key="3">
    <citation type="submission" date="2025-08" db="UniProtKB">
        <authorList>
            <consortium name="RefSeq"/>
        </authorList>
    </citation>
    <scope>IDENTIFICATION</scope>
    <source>
        <strain evidence="2">CBS 342.82</strain>
    </source>
</reference>
<name>A0A6J3M8C1_9PEZI</name>
<keyword evidence="1" id="KW-1185">Reference proteome</keyword>
<dbReference type="Proteomes" id="UP000504637">
    <property type="component" value="Unplaced"/>
</dbReference>
<dbReference type="GeneID" id="54357228"/>
<protein>
    <submittedName>
        <fullName evidence="2">Uncharacterized protein</fullName>
    </submittedName>
</protein>
<dbReference type="RefSeq" id="XP_033461276.1">
    <property type="nucleotide sequence ID" value="XM_033599429.1"/>
</dbReference>
<reference evidence="2" key="2">
    <citation type="submission" date="2020-04" db="EMBL/GenBank/DDBJ databases">
        <authorList>
            <consortium name="NCBI Genome Project"/>
        </authorList>
    </citation>
    <scope>NUCLEOTIDE SEQUENCE</scope>
    <source>
        <strain evidence="2">CBS 342.82</strain>
    </source>
</reference>
<reference evidence="2" key="1">
    <citation type="submission" date="2020-01" db="EMBL/GenBank/DDBJ databases">
        <authorList>
            <consortium name="DOE Joint Genome Institute"/>
            <person name="Haridas S."/>
            <person name="Albert R."/>
            <person name="Binder M."/>
            <person name="Bloem J."/>
            <person name="Labutti K."/>
            <person name="Salamov A."/>
            <person name="Andreopoulos B."/>
            <person name="Baker S.E."/>
            <person name="Barry K."/>
            <person name="Bills G."/>
            <person name="Bluhm B.H."/>
            <person name="Cannon C."/>
            <person name="Castanera R."/>
            <person name="Culley D.E."/>
            <person name="Daum C."/>
            <person name="Ezra D."/>
            <person name="Gonzalez J.B."/>
            <person name="Henrissat B."/>
            <person name="Kuo A."/>
            <person name="Liang C."/>
            <person name="Lipzen A."/>
            <person name="Lutzoni F."/>
            <person name="Magnuson J."/>
            <person name="Mondo S."/>
            <person name="Nolan M."/>
            <person name="Ohm R."/>
            <person name="Pangilinan J."/>
            <person name="Park H.-J."/>
            <person name="Ramirez L."/>
            <person name="Alfaro M."/>
            <person name="Sun H."/>
            <person name="Tritt A."/>
            <person name="Yoshinaga Y."/>
            <person name="Zwiers L.-H."/>
            <person name="Turgeon B.G."/>
            <person name="Goodwin S.B."/>
            <person name="Spatafora J.W."/>
            <person name="Crous P.W."/>
            <person name="Grigoriev I.V."/>
        </authorList>
    </citation>
    <scope>NUCLEOTIDE SEQUENCE</scope>
    <source>
        <strain evidence="2">CBS 342.82</strain>
    </source>
</reference>
<organism evidence="2">
    <name type="scientific">Dissoconium aciculare CBS 342.82</name>
    <dbReference type="NCBI Taxonomy" id="1314786"/>
    <lineage>
        <taxon>Eukaryota</taxon>
        <taxon>Fungi</taxon>
        <taxon>Dikarya</taxon>
        <taxon>Ascomycota</taxon>
        <taxon>Pezizomycotina</taxon>
        <taxon>Dothideomycetes</taxon>
        <taxon>Dothideomycetidae</taxon>
        <taxon>Mycosphaerellales</taxon>
        <taxon>Dissoconiaceae</taxon>
        <taxon>Dissoconium</taxon>
    </lineage>
</organism>
<proteinExistence type="predicted"/>
<evidence type="ECO:0000313" key="2">
    <source>
        <dbReference type="RefSeq" id="XP_033461276.1"/>
    </source>
</evidence>
<evidence type="ECO:0000313" key="1">
    <source>
        <dbReference type="Proteomes" id="UP000504637"/>
    </source>
</evidence>
<sequence length="132" mass="15060">MLESFVGLVRRRTLCDDGISATNHDERWSVSGGIQPFPGCQRCSAASTVTIACATGYRPSAVFPERRLPEHVRRSTPTIWWSTMCRWHSPCSSTEIPQSFRPSRPISLHYMLTVSYILGHHSWHFLAEIWIT</sequence>
<accession>A0A6J3M8C1</accession>
<dbReference type="AlphaFoldDB" id="A0A6J3M8C1"/>
<gene>
    <name evidence="2" type="ORF">K489DRAFT_177867</name>
</gene>